<proteinExistence type="predicted"/>
<gene>
    <name evidence="1" type="ORF">Pmi06nite_25340</name>
</gene>
<organism evidence="1 2">
    <name type="scientific">Planotetraspora mira</name>
    <dbReference type="NCBI Taxonomy" id="58121"/>
    <lineage>
        <taxon>Bacteria</taxon>
        <taxon>Bacillati</taxon>
        <taxon>Actinomycetota</taxon>
        <taxon>Actinomycetes</taxon>
        <taxon>Streptosporangiales</taxon>
        <taxon>Streptosporangiaceae</taxon>
        <taxon>Planotetraspora</taxon>
    </lineage>
</organism>
<dbReference type="RefSeq" id="WP_203953088.1">
    <property type="nucleotide sequence ID" value="NZ_BOOO01000013.1"/>
</dbReference>
<dbReference type="EMBL" id="BOOO01000013">
    <property type="protein sequence ID" value="GII29092.1"/>
    <property type="molecule type" value="Genomic_DNA"/>
</dbReference>
<reference evidence="1 2" key="1">
    <citation type="submission" date="2021-01" db="EMBL/GenBank/DDBJ databases">
        <title>Whole genome shotgun sequence of Planotetraspora mira NBRC 15435.</title>
        <authorList>
            <person name="Komaki H."/>
            <person name="Tamura T."/>
        </authorList>
    </citation>
    <scope>NUCLEOTIDE SEQUENCE [LARGE SCALE GENOMIC DNA]</scope>
    <source>
        <strain evidence="1 2">NBRC 15435</strain>
    </source>
</reference>
<comment type="caution">
    <text evidence="1">The sequence shown here is derived from an EMBL/GenBank/DDBJ whole genome shotgun (WGS) entry which is preliminary data.</text>
</comment>
<protein>
    <submittedName>
        <fullName evidence="1">Uncharacterized protein</fullName>
    </submittedName>
</protein>
<dbReference type="AlphaFoldDB" id="A0A8J3X5T0"/>
<accession>A0A8J3X5T0</accession>
<evidence type="ECO:0000313" key="1">
    <source>
        <dbReference type="EMBL" id="GII29092.1"/>
    </source>
</evidence>
<sequence>MSPFIDDDAGYLNWLAEHPDDFVVNTPRTPTPKYLRLHRATCVFITGTPARGARWTGDYVKYCGELGELKSWARAEVGGELQSCAHCM</sequence>
<dbReference type="Proteomes" id="UP000650628">
    <property type="component" value="Unassembled WGS sequence"/>
</dbReference>
<evidence type="ECO:0000313" key="2">
    <source>
        <dbReference type="Proteomes" id="UP000650628"/>
    </source>
</evidence>
<name>A0A8J3X5T0_9ACTN</name>
<keyword evidence="2" id="KW-1185">Reference proteome</keyword>